<comment type="caution">
    <text evidence="3">The sequence shown here is derived from an EMBL/GenBank/DDBJ whole genome shotgun (WGS) entry which is preliminary data.</text>
</comment>
<keyword evidence="4" id="KW-1185">Reference proteome</keyword>
<evidence type="ECO:0008006" key="5">
    <source>
        <dbReference type="Google" id="ProtNLM"/>
    </source>
</evidence>
<accession>A0A1N7S8D4</accession>
<dbReference type="EMBL" id="CYGY02000035">
    <property type="protein sequence ID" value="SIT43636.1"/>
    <property type="molecule type" value="Genomic_DNA"/>
</dbReference>
<protein>
    <recommendedName>
        <fullName evidence="5">Lipoprotein</fullName>
    </recommendedName>
</protein>
<evidence type="ECO:0000256" key="1">
    <source>
        <dbReference type="SAM" id="MobiDB-lite"/>
    </source>
</evidence>
<dbReference type="RefSeq" id="WP_087735864.1">
    <property type="nucleotide sequence ID" value="NZ_CYGY02000035.1"/>
</dbReference>
<evidence type="ECO:0000313" key="4">
    <source>
        <dbReference type="Proteomes" id="UP000195569"/>
    </source>
</evidence>
<keyword evidence="2" id="KW-0732">Signal</keyword>
<dbReference type="PROSITE" id="PS51257">
    <property type="entry name" value="PROKAR_LIPOPROTEIN"/>
    <property type="match status" value="1"/>
</dbReference>
<gene>
    <name evidence="3" type="ORF">BN2476_350205</name>
</gene>
<feature type="signal peptide" evidence="2">
    <location>
        <begin position="1"/>
        <end position="19"/>
    </location>
</feature>
<dbReference type="OrthoDB" id="9036151at2"/>
<dbReference type="AlphaFoldDB" id="A0A1N7S8D4"/>
<proteinExistence type="predicted"/>
<name>A0A1N7S8D4_9BURK</name>
<reference evidence="3" key="1">
    <citation type="submission" date="2016-12" db="EMBL/GenBank/DDBJ databases">
        <authorList>
            <person name="Moulin L."/>
        </authorList>
    </citation>
    <scope>NUCLEOTIDE SEQUENCE [LARGE SCALE GENOMIC DNA]</scope>
    <source>
        <strain evidence="3">STM 7183</strain>
    </source>
</reference>
<sequence length="157" mass="15658">MKRLRMLLAAGLPASVALLAGCQGTAPSLSFQQATALVCADAKTAVQIMTDDGVFTGGALNTLNNDFKPALDKVCASGVTVTKPNLQALVDVGLPLLKTLVAASSLQQQMKNSANAAIDVATLAVNTAIALQPATTSTTPAPDPASAPAAASTVIAS</sequence>
<evidence type="ECO:0000256" key="2">
    <source>
        <dbReference type="SAM" id="SignalP"/>
    </source>
</evidence>
<feature type="chain" id="PRO_5013360664" description="Lipoprotein" evidence="2">
    <location>
        <begin position="20"/>
        <end position="157"/>
    </location>
</feature>
<dbReference type="Proteomes" id="UP000195569">
    <property type="component" value="Unassembled WGS sequence"/>
</dbReference>
<evidence type="ECO:0000313" key="3">
    <source>
        <dbReference type="EMBL" id="SIT43636.1"/>
    </source>
</evidence>
<organism evidence="3 4">
    <name type="scientific">Paraburkholderia piptadeniae</name>
    <dbReference type="NCBI Taxonomy" id="1701573"/>
    <lineage>
        <taxon>Bacteria</taxon>
        <taxon>Pseudomonadati</taxon>
        <taxon>Pseudomonadota</taxon>
        <taxon>Betaproteobacteria</taxon>
        <taxon>Burkholderiales</taxon>
        <taxon>Burkholderiaceae</taxon>
        <taxon>Paraburkholderia</taxon>
    </lineage>
</organism>
<feature type="region of interest" description="Disordered" evidence="1">
    <location>
        <begin position="135"/>
        <end position="157"/>
    </location>
</feature>